<keyword evidence="2" id="KW-1185">Reference proteome</keyword>
<proteinExistence type="predicted"/>
<protein>
    <submittedName>
        <fullName evidence="1">Uncharacterized protein</fullName>
    </submittedName>
</protein>
<dbReference type="EMBL" id="CM042883">
    <property type="protein sequence ID" value="KAI4377387.1"/>
    <property type="molecule type" value="Genomic_DNA"/>
</dbReference>
<evidence type="ECO:0000313" key="2">
    <source>
        <dbReference type="Proteomes" id="UP001057402"/>
    </source>
</evidence>
<organism evidence="1 2">
    <name type="scientific">Melastoma candidum</name>
    <dbReference type="NCBI Taxonomy" id="119954"/>
    <lineage>
        <taxon>Eukaryota</taxon>
        <taxon>Viridiplantae</taxon>
        <taxon>Streptophyta</taxon>
        <taxon>Embryophyta</taxon>
        <taxon>Tracheophyta</taxon>
        <taxon>Spermatophyta</taxon>
        <taxon>Magnoliopsida</taxon>
        <taxon>eudicotyledons</taxon>
        <taxon>Gunneridae</taxon>
        <taxon>Pentapetalae</taxon>
        <taxon>rosids</taxon>
        <taxon>malvids</taxon>
        <taxon>Myrtales</taxon>
        <taxon>Melastomataceae</taxon>
        <taxon>Melastomatoideae</taxon>
        <taxon>Melastomateae</taxon>
        <taxon>Melastoma</taxon>
    </lineage>
</organism>
<dbReference type="Proteomes" id="UP001057402">
    <property type="component" value="Chromosome 4"/>
</dbReference>
<reference evidence="2" key="1">
    <citation type="journal article" date="2023" name="Front. Plant Sci.">
        <title>Chromosomal-level genome assembly of Melastoma candidum provides insights into trichome evolution.</title>
        <authorList>
            <person name="Zhong Y."/>
            <person name="Wu W."/>
            <person name="Sun C."/>
            <person name="Zou P."/>
            <person name="Liu Y."/>
            <person name="Dai S."/>
            <person name="Zhou R."/>
        </authorList>
    </citation>
    <scope>NUCLEOTIDE SEQUENCE [LARGE SCALE GENOMIC DNA]</scope>
</reference>
<comment type="caution">
    <text evidence="1">The sequence shown here is derived from an EMBL/GenBank/DDBJ whole genome shotgun (WGS) entry which is preliminary data.</text>
</comment>
<name>A0ACB9RG40_9MYRT</name>
<accession>A0ACB9RG40</accession>
<gene>
    <name evidence="1" type="ORF">MLD38_015021</name>
</gene>
<sequence>MVCNSLSLLPSSSAPSIPSTSDPFNSFTTPCYPQLRRISPRRRRQPCSVKFRASFAKGPVDGGDDEGLTSAAKFAENNAIADFMRFRRGGDEGNGELQTAVVSYRKKFPWSLLWPFLQVDLVSTIHIADKEYFSTIQRDLELYDCVLYEMVASRESLENRRNPNPAKRRQSSRYRGFNILGCIQRQMARILTLDFQLDCLDYQSENWYRADLDFETFRLLQQEKGESFFTFARDMTLRSTKALIQPASVPEDLDPWRSKLLWASRVLPMPLVGLLIIGSVCADPGSPTSEYPELEALSRLDLGAAMKVFLARRLTSEFKLVTADVEEKSVIIGERNRVAIDALRKAIDNGNRRIAILYGGGHMPDLGRRLREEFDLVPSQVQWITAWSIANRNTKLTQIPLLRKMAEVSGWPLNRYQTLALLIFSSVLAIDLWFWELFFGTTVSWVSQVATEVALYLDNLQAM</sequence>
<evidence type="ECO:0000313" key="1">
    <source>
        <dbReference type="EMBL" id="KAI4377387.1"/>
    </source>
</evidence>